<dbReference type="Proteomes" id="UP001367508">
    <property type="component" value="Unassembled WGS sequence"/>
</dbReference>
<keyword evidence="2" id="KW-1185">Reference proteome</keyword>
<gene>
    <name evidence="1" type="ORF">VNO77_20198</name>
</gene>
<sequence length="153" mass="17459">MRDALACEFRPYLGRGEANSPLIFQATEHILGARKRKIKLDALLHCGLSHQAVTGTAYLLLTKPRLIPTTEDRSDFRRGPSVDDHYFDDIRRSPLLVSRAPRPLIRRKWNQAGRLIAFDRASSEQFPFLRLFSFSFSSTGFCQPLNPLSFPLL</sequence>
<evidence type="ECO:0000313" key="1">
    <source>
        <dbReference type="EMBL" id="KAK7339526.1"/>
    </source>
</evidence>
<reference evidence="1 2" key="1">
    <citation type="submission" date="2024-01" db="EMBL/GenBank/DDBJ databases">
        <title>The genomes of 5 underutilized Papilionoideae crops provide insights into root nodulation and disease resistanc.</title>
        <authorList>
            <person name="Jiang F."/>
        </authorList>
    </citation>
    <scope>NUCLEOTIDE SEQUENCE [LARGE SCALE GENOMIC DNA]</scope>
    <source>
        <strain evidence="1">LVBAO_FW01</strain>
        <tissue evidence="1">Leaves</tissue>
    </source>
</reference>
<proteinExistence type="predicted"/>
<protein>
    <submittedName>
        <fullName evidence="1">Uncharacterized protein</fullName>
    </submittedName>
</protein>
<dbReference type="AlphaFoldDB" id="A0AAN9LP68"/>
<dbReference type="EMBL" id="JAYMYQ010000004">
    <property type="protein sequence ID" value="KAK7339526.1"/>
    <property type="molecule type" value="Genomic_DNA"/>
</dbReference>
<evidence type="ECO:0000313" key="2">
    <source>
        <dbReference type="Proteomes" id="UP001367508"/>
    </source>
</evidence>
<name>A0AAN9LP68_CANGL</name>
<accession>A0AAN9LP68</accession>
<organism evidence="1 2">
    <name type="scientific">Canavalia gladiata</name>
    <name type="common">Sword bean</name>
    <name type="synonym">Dolichos gladiatus</name>
    <dbReference type="NCBI Taxonomy" id="3824"/>
    <lineage>
        <taxon>Eukaryota</taxon>
        <taxon>Viridiplantae</taxon>
        <taxon>Streptophyta</taxon>
        <taxon>Embryophyta</taxon>
        <taxon>Tracheophyta</taxon>
        <taxon>Spermatophyta</taxon>
        <taxon>Magnoliopsida</taxon>
        <taxon>eudicotyledons</taxon>
        <taxon>Gunneridae</taxon>
        <taxon>Pentapetalae</taxon>
        <taxon>rosids</taxon>
        <taxon>fabids</taxon>
        <taxon>Fabales</taxon>
        <taxon>Fabaceae</taxon>
        <taxon>Papilionoideae</taxon>
        <taxon>50 kb inversion clade</taxon>
        <taxon>NPAAA clade</taxon>
        <taxon>indigoferoid/millettioid clade</taxon>
        <taxon>Phaseoleae</taxon>
        <taxon>Canavalia</taxon>
    </lineage>
</organism>
<comment type="caution">
    <text evidence="1">The sequence shown here is derived from an EMBL/GenBank/DDBJ whole genome shotgun (WGS) entry which is preliminary data.</text>
</comment>